<gene>
    <name evidence="2" type="ORF">KGD83_13720</name>
</gene>
<dbReference type="Gene3D" id="3.40.50.720">
    <property type="entry name" value="NAD(P)-binding Rossmann-like Domain"/>
    <property type="match status" value="1"/>
</dbReference>
<dbReference type="EMBL" id="CP074132">
    <property type="protein sequence ID" value="QUX31448.1"/>
    <property type="molecule type" value="Genomic_DNA"/>
</dbReference>
<organism evidence="2 3">
    <name type="scientific">Nocardiopsis akebiae</name>
    <dbReference type="NCBI Taxonomy" id="2831968"/>
    <lineage>
        <taxon>Bacteria</taxon>
        <taxon>Bacillati</taxon>
        <taxon>Actinomycetota</taxon>
        <taxon>Actinomycetes</taxon>
        <taxon>Streptosporangiales</taxon>
        <taxon>Nocardiopsidaceae</taxon>
        <taxon>Nocardiopsis</taxon>
    </lineage>
</organism>
<feature type="region of interest" description="Disordered" evidence="1">
    <location>
        <begin position="1"/>
        <end position="25"/>
    </location>
</feature>
<proteinExistence type="predicted"/>
<keyword evidence="3" id="KW-1185">Reference proteome</keyword>
<name>A0ABX8CFR4_9ACTN</name>
<protein>
    <submittedName>
        <fullName evidence="2">Uncharacterized protein</fullName>
    </submittedName>
</protein>
<accession>A0ABX8CFR4</accession>
<dbReference type="RefSeq" id="WP_212644128.1">
    <property type="nucleotide sequence ID" value="NZ_CP074132.1"/>
</dbReference>
<evidence type="ECO:0000313" key="2">
    <source>
        <dbReference type="EMBL" id="QUX31448.1"/>
    </source>
</evidence>
<evidence type="ECO:0000313" key="3">
    <source>
        <dbReference type="Proteomes" id="UP000678016"/>
    </source>
</evidence>
<evidence type="ECO:0000256" key="1">
    <source>
        <dbReference type="SAM" id="MobiDB-lite"/>
    </source>
</evidence>
<dbReference type="Proteomes" id="UP000678016">
    <property type="component" value="Chromosome"/>
</dbReference>
<sequence length="102" mass="10610">MTNQPAESKPYRGFADGAPPIGSQWGEHQMAGVTLTKAFNAMFAGFTTPDPRHTEGHQAVLCARDDETARIAIGQMPTGFGFAPVALGGLGEGGALVQLRGP</sequence>
<reference evidence="3" key="1">
    <citation type="submission" date="2021-05" db="EMBL/GenBank/DDBJ databases">
        <title>Direct Submission.</title>
        <authorList>
            <person name="Li K."/>
            <person name="Gao J."/>
        </authorList>
    </citation>
    <scope>NUCLEOTIDE SEQUENCE [LARGE SCALE GENOMIC DNA]</scope>
    <source>
        <strain evidence="3">HDS12</strain>
    </source>
</reference>